<feature type="transmembrane region" description="Helical" evidence="1">
    <location>
        <begin position="172"/>
        <end position="189"/>
    </location>
</feature>
<feature type="transmembrane region" description="Helical" evidence="1">
    <location>
        <begin position="101"/>
        <end position="120"/>
    </location>
</feature>
<keyword evidence="1" id="KW-0812">Transmembrane</keyword>
<organism evidence="2 3">
    <name type="scientific">Psychroflexus aurantiacus</name>
    <dbReference type="NCBI Taxonomy" id="2709310"/>
    <lineage>
        <taxon>Bacteria</taxon>
        <taxon>Pseudomonadati</taxon>
        <taxon>Bacteroidota</taxon>
        <taxon>Flavobacteriia</taxon>
        <taxon>Flavobacteriales</taxon>
        <taxon>Flavobacteriaceae</taxon>
        <taxon>Psychroflexus</taxon>
    </lineage>
</organism>
<keyword evidence="1" id="KW-1133">Transmembrane helix</keyword>
<keyword evidence="1" id="KW-0472">Membrane</keyword>
<dbReference type="Pfam" id="PF13795">
    <property type="entry name" value="HupE_UreJ_2"/>
    <property type="match status" value="1"/>
</dbReference>
<reference evidence="2 3" key="1">
    <citation type="submission" date="2020-02" db="EMBL/GenBank/DDBJ databases">
        <title>Flavobacteriaceae Psychroflexus bacterium YR1-1, complete genome.</title>
        <authorList>
            <person name="Li Y."/>
            <person name="Wu S."/>
        </authorList>
    </citation>
    <scope>NUCLEOTIDE SEQUENCE [LARGE SCALE GENOMIC DNA]</scope>
    <source>
        <strain evidence="2 3">YR1-1</strain>
    </source>
</reference>
<sequence>MNDFWLYLKMGFEHVLDWKAYDHVLFLTALVASYSFQKSKEVIWLVTLFTIGHILSLALSAYDILRVNSDVIEFLIPASIIFTAIYNMFTVGKARRNVKFNLLYFVTFFFGLVHGFGFSIHFNMMAKGADNILLMLVEFALGIELAQILVVFIVLLLGFIIQNLFRFSKRDWVLVISSVVLGMTIPILIDNWIF</sequence>
<feature type="transmembrane region" description="Helical" evidence="1">
    <location>
        <begin position="43"/>
        <end position="65"/>
    </location>
</feature>
<accession>A0A6B3QXV1</accession>
<feature type="transmembrane region" description="Helical" evidence="1">
    <location>
        <begin position="132"/>
        <end position="160"/>
    </location>
</feature>
<name>A0A6B3QXV1_9FLAO</name>
<keyword evidence="3" id="KW-1185">Reference proteome</keyword>
<proteinExistence type="predicted"/>
<dbReference type="RefSeq" id="WP_164003580.1">
    <property type="nucleotide sequence ID" value="NZ_JAAIKD010000001.1"/>
</dbReference>
<dbReference type="EMBL" id="JAAIKD010000001">
    <property type="protein sequence ID" value="NEV92909.1"/>
    <property type="molecule type" value="Genomic_DNA"/>
</dbReference>
<evidence type="ECO:0000256" key="1">
    <source>
        <dbReference type="SAM" id="Phobius"/>
    </source>
</evidence>
<evidence type="ECO:0000313" key="3">
    <source>
        <dbReference type="Proteomes" id="UP000478505"/>
    </source>
</evidence>
<comment type="caution">
    <text evidence="2">The sequence shown here is derived from an EMBL/GenBank/DDBJ whole genome shotgun (WGS) entry which is preliminary data.</text>
</comment>
<gene>
    <name evidence="2" type="ORF">G3567_01960</name>
</gene>
<dbReference type="InterPro" id="IPR032809">
    <property type="entry name" value="Put_HupE_UreJ"/>
</dbReference>
<protein>
    <submittedName>
        <fullName evidence="2">HupE/UreJ family protein</fullName>
    </submittedName>
</protein>
<dbReference type="Proteomes" id="UP000478505">
    <property type="component" value="Unassembled WGS sequence"/>
</dbReference>
<dbReference type="AlphaFoldDB" id="A0A6B3QXV1"/>
<feature type="transmembrane region" description="Helical" evidence="1">
    <location>
        <begin position="71"/>
        <end position="89"/>
    </location>
</feature>
<evidence type="ECO:0000313" key="2">
    <source>
        <dbReference type="EMBL" id="NEV92909.1"/>
    </source>
</evidence>